<protein>
    <submittedName>
        <fullName evidence="3">Uncharacterized protein</fullName>
    </submittedName>
</protein>
<evidence type="ECO:0000256" key="2">
    <source>
        <dbReference type="SAM" id="Phobius"/>
    </source>
</evidence>
<feature type="compositionally biased region" description="Polar residues" evidence="1">
    <location>
        <begin position="418"/>
        <end position="434"/>
    </location>
</feature>
<reference evidence="3" key="1">
    <citation type="journal article" date="2020" name="Mol. Biol. Evol.">
        <title>Life and death of selfish genes: comparative genomics reveals the dynamic evolution of cytoplasmic incompatibility.</title>
        <authorList>
            <person name="Martinez J."/>
            <person name="Klasson L."/>
            <person name="Welch J."/>
            <person name="Jiggins F.M."/>
        </authorList>
    </citation>
    <scope>NUCLEOTIDE SEQUENCE [LARGE SCALE GENOMIC DNA]</scope>
    <source>
        <strain evidence="3">WStv</strain>
    </source>
</reference>
<evidence type="ECO:0000256" key="1">
    <source>
        <dbReference type="SAM" id="MobiDB-lite"/>
    </source>
</evidence>
<feature type="compositionally biased region" description="Basic and acidic residues" evidence="1">
    <location>
        <begin position="178"/>
        <end position="193"/>
    </location>
</feature>
<sequence length="557" mass="63551">MHNSDTETYNKYKIEDLPKFFKERSKNISKAFSSKIIKISTIRSRSIESNIQEFSFELTATGKDTFNTRPFQIKSLIDFFKICLSREKNFTVNIKVPKESSELYNNYCKTNSDKTVEEFVNNAPPQILLQGITIILQTNVKDINLDNLHQIGSFLNEKLKHAEKTENEEQSQVTLQVKEAENKDRQEQSETKQKNAQNRQIVPFTGSFGFNVASKVNCKAPVVTAAIKANIPKYRIFLPLSNFFNDVIWTPVSATWMTSSIGNPIPQEAEQNVGQTTSHTEYFKANRKKKSKKQTKELSEKEKQLAIKQAQNDARVAMLDNQIERRGKKLDEIFIEVMNGYKNQDPETFRNVFNSIFNIVYFQDKQLHEILESGEISEVLEILEIPQSAGKSSFPKEYLHKQVYKKKEQLVSGVYIQQPPTQHENTPHKSTNPLPINKSKDPSPATNEAKTLLPTNITLKSPLKTVFSSKKAYFCLFIIVASASTLCLWHFPLGKVSMLKGLVPPEKRENIGLALNIGLLTLITLCVLSLAYFIYSEYSIESIKQVSENDPLSRTYS</sequence>
<keyword evidence="2" id="KW-0472">Membrane</keyword>
<organism evidence="3 4">
    <name type="scientific">Wolbachia pipientis</name>
    <dbReference type="NCBI Taxonomy" id="955"/>
    <lineage>
        <taxon>Bacteria</taxon>
        <taxon>Pseudomonadati</taxon>
        <taxon>Pseudomonadota</taxon>
        <taxon>Alphaproteobacteria</taxon>
        <taxon>Rickettsiales</taxon>
        <taxon>Anaplasmataceae</taxon>
        <taxon>Wolbachieae</taxon>
        <taxon>Wolbachia</taxon>
    </lineage>
</organism>
<keyword evidence="2" id="KW-1133">Transmembrane helix</keyword>
<feature type="transmembrane region" description="Helical" evidence="2">
    <location>
        <begin position="472"/>
        <end position="491"/>
    </location>
</feature>
<dbReference type="EMBL" id="CP050531">
    <property type="protein sequence ID" value="QMV45624.1"/>
    <property type="molecule type" value="Genomic_DNA"/>
</dbReference>
<feature type="transmembrane region" description="Helical" evidence="2">
    <location>
        <begin position="511"/>
        <end position="535"/>
    </location>
</feature>
<gene>
    <name evidence="3" type="ORF">HC358_00385</name>
</gene>
<dbReference type="RefSeq" id="WP_182158961.1">
    <property type="nucleotide sequence ID" value="NZ_CP050531.1"/>
</dbReference>
<feature type="region of interest" description="Disordered" evidence="1">
    <location>
        <begin position="418"/>
        <end position="447"/>
    </location>
</feature>
<name>A0A7G5C8U0_WOLPI</name>
<proteinExistence type="predicted"/>
<feature type="region of interest" description="Disordered" evidence="1">
    <location>
        <begin position="163"/>
        <end position="198"/>
    </location>
</feature>
<evidence type="ECO:0000313" key="3">
    <source>
        <dbReference type="EMBL" id="QMV45624.1"/>
    </source>
</evidence>
<keyword evidence="2" id="KW-0812">Transmembrane</keyword>
<dbReference type="Proteomes" id="UP000515744">
    <property type="component" value="Chromosome"/>
</dbReference>
<accession>A0A7G5C8U0</accession>
<evidence type="ECO:0000313" key="4">
    <source>
        <dbReference type="Proteomes" id="UP000515744"/>
    </source>
</evidence>
<dbReference type="AlphaFoldDB" id="A0A7G5C8U0"/>